<dbReference type="InterPro" id="IPR038765">
    <property type="entry name" value="Papain-like_cys_pep_sf"/>
</dbReference>
<dbReference type="Proteomes" id="UP000681722">
    <property type="component" value="Unassembled WGS sequence"/>
</dbReference>
<feature type="region of interest" description="Disordered" evidence="1">
    <location>
        <begin position="111"/>
        <end position="133"/>
    </location>
</feature>
<dbReference type="EMBL" id="CAJOBC010006963">
    <property type="protein sequence ID" value="CAF3916881.1"/>
    <property type="molecule type" value="Genomic_DNA"/>
</dbReference>
<accession>A0A814SWA2</accession>
<reference evidence="2" key="1">
    <citation type="submission" date="2021-02" db="EMBL/GenBank/DDBJ databases">
        <authorList>
            <person name="Nowell W R."/>
        </authorList>
    </citation>
    <scope>NUCLEOTIDE SEQUENCE</scope>
</reference>
<dbReference type="Gene3D" id="3.90.70.10">
    <property type="entry name" value="Cysteine proteinases"/>
    <property type="match status" value="1"/>
</dbReference>
<dbReference type="Proteomes" id="UP000663829">
    <property type="component" value="Unassembled WGS sequence"/>
</dbReference>
<evidence type="ECO:0000313" key="3">
    <source>
        <dbReference type="EMBL" id="CAF3916881.1"/>
    </source>
</evidence>
<dbReference type="EMBL" id="CAJNOQ010006964">
    <property type="protein sequence ID" value="CAF1153391.1"/>
    <property type="molecule type" value="Genomic_DNA"/>
</dbReference>
<protein>
    <submittedName>
        <fullName evidence="2">Uncharacterized protein</fullName>
    </submittedName>
</protein>
<name>A0A814SWA2_9BILA</name>
<evidence type="ECO:0000256" key="1">
    <source>
        <dbReference type="SAM" id="MobiDB-lite"/>
    </source>
</evidence>
<dbReference type="AlphaFoldDB" id="A0A814SWA2"/>
<comment type="caution">
    <text evidence="2">The sequence shown here is derived from an EMBL/GenBank/DDBJ whole genome shotgun (WGS) entry which is preliminary data.</text>
</comment>
<sequence length="279" mass="31528">MQCMVGNLMYNVRQPGAKPVFPITFIDKLKILNDRFVVPVQQDLDEFLQLLLVRMISDGQRCSSCLQVTNMLRNSTSGSEDLTIIDHSFNMKLVTDCICENKTCGYVSRSENTSENIDPHVHTGQTNTSLWPQAQPLGKRKGIINSAENISTKNMESDDKDYTTQSTTNSSMNLDAATFPVKRKKIDEAFVPVRDDQDLEVYAIKPAINQWSNDFPDEASGEDEVLEGDDILQNIPMPQNENRKKIPVTREFEDSGQNLPFQNLPQNDQKAVIVRQVNL</sequence>
<proteinExistence type="predicted"/>
<organism evidence="2 4">
    <name type="scientific">Didymodactylos carnosus</name>
    <dbReference type="NCBI Taxonomy" id="1234261"/>
    <lineage>
        <taxon>Eukaryota</taxon>
        <taxon>Metazoa</taxon>
        <taxon>Spiralia</taxon>
        <taxon>Gnathifera</taxon>
        <taxon>Rotifera</taxon>
        <taxon>Eurotatoria</taxon>
        <taxon>Bdelloidea</taxon>
        <taxon>Philodinida</taxon>
        <taxon>Philodinidae</taxon>
        <taxon>Didymodactylos</taxon>
    </lineage>
</organism>
<gene>
    <name evidence="2" type="ORF">GPM918_LOCUS21301</name>
    <name evidence="3" type="ORF">SRO942_LOCUS21297</name>
</gene>
<dbReference type="SUPFAM" id="SSF54001">
    <property type="entry name" value="Cysteine proteinases"/>
    <property type="match status" value="1"/>
</dbReference>
<keyword evidence="4" id="KW-1185">Reference proteome</keyword>
<feature type="compositionally biased region" description="Polar residues" evidence="1">
    <location>
        <begin position="123"/>
        <end position="132"/>
    </location>
</feature>
<evidence type="ECO:0000313" key="4">
    <source>
        <dbReference type="Proteomes" id="UP000663829"/>
    </source>
</evidence>
<evidence type="ECO:0000313" key="2">
    <source>
        <dbReference type="EMBL" id="CAF1153391.1"/>
    </source>
</evidence>